<comment type="caution">
    <text evidence="2">The sequence shown here is derived from an EMBL/GenBank/DDBJ whole genome shotgun (WGS) entry which is preliminary data.</text>
</comment>
<evidence type="ECO:0000313" key="2">
    <source>
        <dbReference type="EMBL" id="KAJ1175005.1"/>
    </source>
</evidence>
<keyword evidence="3" id="KW-1185">Reference proteome</keyword>
<proteinExistence type="predicted"/>
<dbReference type="AlphaFoldDB" id="A0AAV7TFE6"/>
<dbReference type="Proteomes" id="UP001066276">
    <property type="component" value="Chromosome 3_2"/>
</dbReference>
<reference evidence="2" key="1">
    <citation type="journal article" date="2022" name="bioRxiv">
        <title>Sequencing and chromosome-scale assembly of the giantPleurodeles waltlgenome.</title>
        <authorList>
            <person name="Brown T."/>
            <person name="Elewa A."/>
            <person name="Iarovenko S."/>
            <person name="Subramanian E."/>
            <person name="Araus A.J."/>
            <person name="Petzold A."/>
            <person name="Susuki M."/>
            <person name="Suzuki K.-i.T."/>
            <person name="Hayashi T."/>
            <person name="Toyoda A."/>
            <person name="Oliveira C."/>
            <person name="Osipova E."/>
            <person name="Leigh N.D."/>
            <person name="Simon A."/>
            <person name="Yun M.H."/>
        </authorList>
    </citation>
    <scope>NUCLEOTIDE SEQUENCE</scope>
    <source>
        <strain evidence="2">20211129_DDA</strain>
        <tissue evidence="2">Liver</tissue>
    </source>
</reference>
<protein>
    <submittedName>
        <fullName evidence="2">Uncharacterized protein</fullName>
    </submittedName>
</protein>
<feature type="coiled-coil region" evidence="1">
    <location>
        <begin position="20"/>
        <end position="47"/>
    </location>
</feature>
<evidence type="ECO:0000313" key="3">
    <source>
        <dbReference type="Proteomes" id="UP001066276"/>
    </source>
</evidence>
<name>A0AAV7TFE6_PLEWA</name>
<organism evidence="2 3">
    <name type="scientific">Pleurodeles waltl</name>
    <name type="common">Iberian ribbed newt</name>
    <dbReference type="NCBI Taxonomy" id="8319"/>
    <lineage>
        <taxon>Eukaryota</taxon>
        <taxon>Metazoa</taxon>
        <taxon>Chordata</taxon>
        <taxon>Craniata</taxon>
        <taxon>Vertebrata</taxon>
        <taxon>Euteleostomi</taxon>
        <taxon>Amphibia</taxon>
        <taxon>Batrachia</taxon>
        <taxon>Caudata</taxon>
        <taxon>Salamandroidea</taxon>
        <taxon>Salamandridae</taxon>
        <taxon>Pleurodelinae</taxon>
        <taxon>Pleurodeles</taxon>
    </lineage>
</organism>
<sequence>MIIREACYSRRDFVEVPTSMTRVHSQLSEFEDKVRALEQAQRNALEDIVAFVKGGLDTPSSRGGNRIVWEENNGAALSNVTTRSDPSDLSDSKLELSIVTPRTADDLL</sequence>
<gene>
    <name evidence="2" type="ORF">NDU88_000296</name>
</gene>
<evidence type="ECO:0000256" key="1">
    <source>
        <dbReference type="SAM" id="Coils"/>
    </source>
</evidence>
<keyword evidence="1" id="KW-0175">Coiled coil</keyword>
<accession>A0AAV7TFE6</accession>
<dbReference type="EMBL" id="JANPWB010000006">
    <property type="protein sequence ID" value="KAJ1175005.1"/>
    <property type="molecule type" value="Genomic_DNA"/>
</dbReference>